<dbReference type="AlphaFoldDB" id="A0A162IM00"/>
<dbReference type="Gene3D" id="1.20.1250.20">
    <property type="entry name" value="MFS general substrate transporter like domains"/>
    <property type="match status" value="1"/>
</dbReference>
<feature type="transmembrane region" description="Helical" evidence="6">
    <location>
        <begin position="160"/>
        <end position="179"/>
    </location>
</feature>
<feature type="transmembrane region" description="Helical" evidence="6">
    <location>
        <begin position="493"/>
        <end position="514"/>
    </location>
</feature>
<evidence type="ECO:0000256" key="6">
    <source>
        <dbReference type="SAM" id="Phobius"/>
    </source>
</evidence>
<feature type="transmembrane region" description="Helical" evidence="6">
    <location>
        <begin position="191"/>
        <end position="213"/>
    </location>
</feature>
<feature type="transmembrane region" description="Helical" evidence="6">
    <location>
        <begin position="132"/>
        <end position="154"/>
    </location>
</feature>
<gene>
    <name evidence="8" type="ORF">AAL_04564</name>
</gene>
<dbReference type="Pfam" id="PF07690">
    <property type="entry name" value="MFS_1"/>
    <property type="match status" value="1"/>
</dbReference>
<name>A0A162IM00_9HYPO</name>
<keyword evidence="3 6" id="KW-1133">Transmembrane helix</keyword>
<dbReference type="PANTHER" id="PTHR23502:SF139">
    <property type="entry name" value="MAJOR FACILITATOR SUPERFAMILY (MFS) PROFILE DOMAIN-CONTAINING PROTEIN-RELATED"/>
    <property type="match status" value="1"/>
</dbReference>
<reference evidence="8 9" key="1">
    <citation type="journal article" date="2016" name="Genome Biol. Evol.">
        <title>Divergent and convergent evolution of fungal pathogenicity.</title>
        <authorList>
            <person name="Shang Y."/>
            <person name="Xiao G."/>
            <person name="Zheng P."/>
            <person name="Cen K."/>
            <person name="Zhan S."/>
            <person name="Wang C."/>
        </authorList>
    </citation>
    <scope>NUCLEOTIDE SEQUENCE [LARGE SCALE GENOMIC DNA]</scope>
    <source>
        <strain evidence="8 9">RCEF 2490</strain>
    </source>
</reference>
<dbReference type="GO" id="GO:0022857">
    <property type="term" value="F:transmembrane transporter activity"/>
    <property type="evidence" value="ECO:0007669"/>
    <property type="project" value="InterPro"/>
</dbReference>
<feature type="transmembrane region" description="Helical" evidence="6">
    <location>
        <begin position="466"/>
        <end position="487"/>
    </location>
</feature>
<dbReference type="InterPro" id="IPR011701">
    <property type="entry name" value="MFS"/>
</dbReference>
<dbReference type="InterPro" id="IPR036259">
    <property type="entry name" value="MFS_trans_sf"/>
</dbReference>
<evidence type="ECO:0000313" key="8">
    <source>
        <dbReference type="EMBL" id="KZZ95333.1"/>
    </source>
</evidence>
<dbReference type="EMBL" id="AZGY01000009">
    <property type="protein sequence ID" value="KZZ95333.1"/>
    <property type="molecule type" value="Genomic_DNA"/>
</dbReference>
<evidence type="ECO:0000256" key="2">
    <source>
        <dbReference type="ARBA" id="ARBA00022692"/>
    </source>
</evidence>
<dbReference type="InterPro" id="IPR020846">
    <property type="entry name" value="MFS_dom"/>
</dbReference>
<evidence type="ECO:0000313" key="9">
    <source>
        <dbReference type="Proteomes" id="UP000078544"/>
    </source>
</evidence>
<evidence type="ECO:0000256" key="1">
    <source>
        <dbReference type="ARBA" id="ARBA00004141"/>
    </source>
</evidence>
<dbReference type="PROSITE" id="PS50850">
    <property type="entry name" value="MFS"/>
    <property type="match status" value="1"/>
</dbReference>
<evidence type="ECO:0000256" key="3">
    <source>
        <dbReference type="ARBA" id="ARBA00022989"/>
    </source>
</evidence>
<dbReference type="STRING" id="1081109.A0A162IM00"/>
<keyword evidence="2 6" id="KW-0812">Transmembrane</keyword>
<feature type="transmembrane region" description="Helical" evidence="6">
    <location>
        <begin position="426"/>
        <end position="454"/>
    </location>
</feature>
<dbReference type="SUPFAM" id="SSF103473">
    <property type="entry name" value="MFS general substrate transporter"/>
    <property type="match status" value="1"/>
</dbReference>
<comment type="subcellular location">
    <subcellularLocation>
        <location evidence="1">Membrane</location>
        <topology evidence="1">Multi-pass membrane protein</topology>
    </subcellularLocation>
</comment>
<dbReference type="Proteomes" id="UP000078544">
    <property type="component" value="Unassembled WGS sequence"/>
</dbReference>
<dbReference type="PANTHER" id="PTHR23502">
    <property type="entry name" value="MAJOR FACILITATOR SUPERFAMILY"/>
    <property type="match status" value="1"/>
</dbReference>
<evidence type="ECO:0000259" key="7">
    <source>
        <dbReference type="PROSITE" id="PS50850"/>
    </source>
</evidence>
<feature type="transmembrane region" description="Helical" evidence="6">
    <location>
        <begin position="401"/>
        <end position="420"/>
    </location>
</feature>
<proteinExistence type="predicted"/>
<evidence type="ECO:0000256" key="4">
    <source>
        <dbReference type="ARBA" id="ARBA00023136"/>
    </source>
</evidence>
<dbReference type="GO" id="GO:0005886">
    <property type="term" value="C:plasma membrane"/>
    <property type="evidence" value="ECO:0007669"/>
    <property type="project" value="TreeGrafter"/>
</dbReference>
<feature type="transmembrane region" description="Helical" evidence="6">
    <location>
        <begin position="358"/>
        <end position="380"/>
    </location>
</feature>
<feature type="transmembrane region" description="Helical" evidence="6">
    <location>
        <begin position="102"/>
        <end position="120"/>
    </location>
</feature>
<feature type="transmembrane region" description="Helical" evidence="6">
    <location>
        <begin position="65"/>
        <end position="82"/>
    </location>
</feature>
<feature type="transmembrane region" description="Helical" evidence="6">
    <location>
        <begin position="219"/>
        <end position="239"/>
    </location>
</feature>
<sequence>MGDTEAEKHGQTTPSPTIWRPEDASCHGESTPEVVLDRDGFKVFPQPVVGDDLDPLNWSACQKHVVLAIVMSMYFMFTYITTTTVPSFAELQETYAITAEQVNWTVAIPALGLAVGPLLWASAADIFGRRLILLLGTTVALASTVGAALAPTYAGYMAARFFQGLGVSPASNVGLAVINDLFFEHERGRKVGLWVLAIDLGLLFGPLIGGLVNLAGPNWTQWLSAILFGVILVAELMLLPETLYPRHLMLCSDSARQQQQQQRQLGEMSGEKYEETRSVAGLQGARRTKRLTFINLLPVPGVRHPMPQATIVRFFQTFRYLVIPISIFTYCFGWYWWVLSVVTLIPTAYASYSPQIQGLFNIGLIIGTLLSEFFCSGGLSDRLVVRLAKRNRNQKTPEMRLWLAYPAAVITAVGLAVWGISVDRGYHWIVGQVSFVLFGAGIQMGNTAICSYVVDAYPMQSMATMTFYSVVLNLSAFADPFFIISWVESVGFTWTFAAHAIITAFFCVPVLAVLHWRGGTLREKSGAPSWVNPEFEQGAS</sequence>
<keyword evidence="9" id="KW-1185">Reference proteome</keyword>
<organism evidence="8 9">
    <name type="scientific">Moelleriella libera RCEF 2490</name>
    <dbReference type="NCBI Taxonomy" id="1081109"/>
    <lineage>
        <taxon>Eukaryota</taxon>
        <taxon>Fungi</taxon>
        <taxon>Dikarya</taxon>
        <taxon>Ascomycota</taxon>
        <taxon>Pezizomycotina</taxon>
        <taxon>Sordariomycetes</taxon>
        <taxon>Hypocreomycetidae</taxon>
        <taxon>Hypocreales</taxon>
        <taxon>Clavicipitaceae</taxon>
        <taxon>Moelleriella</taxon>
    </lineage>
</organism>
<evidence type="ECO:0000256" key="5">
    <source>
        <dbReference type="SAM" id="MobiDB-lite"/>
    </source>
</evidence>
<comment type="caution">
    <text evidence="8">The sequence shown here is derived from an EMBL/GenBank/DDBJ whole genome shotgun (WGS) entry which is preliminary data.</text>
</comment>
<accession>A0A162IM00</accession>
<dbReference type="OrthoDB" id="2585655at2759"/>
<keyword evidence="4 6" id="KW-0472">Membrane</keyword>
<feature type="transmembrane region" description="Helical" evidence="6">
    <location>
        <begin position="318"/>
        <end position="338"/>
    </location>
</feature>
<feature type="region of interest" description="Disordered" evidence="5">
    <location>
        <begin position="1"/>
        <end position="30"/>
    </location>
</feature>
<feature type="domain" description="Major facilitator superfamily (MFS) profile" evidence="7">
    <location>
        <begin position="66"/>
        <end position="515"/>
    </location>
</feature>
<protein>
    <submittedName>
        <fullName evidence="8">Major facilitator superfamily domain, general substrate transporter</fullName>
    </submittedName>
</protein>
<feature type="compositionally biased region" description="Basic and acidic residues" evidence="5">
    <location>
        <begin position="1"/>
        <end position="10"/>
    </location>
</feature>